<evidence type="ECO:0000256" key="1">
    <source>
        <dbReference type="SAM" id="Phobius"/>
    </source>
</evidence>
<feature type="transmembrane region" description="Helical" evidence="1">
    <location>
        <begin position="6"/>
        <end position="24"/>
    </location>
</feature>
<evidence type="ECO:0000313" key="3">
    <source>
        <dbReference type="EMBL" id="RAR62978.1"/>
    </source>
</evidence>
<dbReference type="Proteomes" id="UP000249700">
    <property type="component" value="Unassembled WGS sequence"/>
</dbReference>
<dbReference type="Gene3D" id="1.20.1280.290">
    <property type="match status" value="1"/>
</dbReference>
<dbReference type="GO" id="GO:0008915">
    <property type="term" value="F:lipid-A-disaccharide synthase activity"/>
    <property type="evidence" value="ECO:0007669"/>
    <property type="project" value="InterPro"/>
</dbReference>
<name>A0A328Y1M7_9GAMM</name>
<proteinExistence type="predicted"/>
<dbReference type="SMART" id="SM01259">
    <property type="entry name" value="LAB_N"/>
    <property type="match status" value="1"/>
</dbReference>
<reference evidence="3 4" key="1">
    <citation type="submission" date="2018-06" db="EMBL/GenBank/DDBJ databases">
        <title>Comparative analysis of microorganisms from saline springs in Andes Mountain Range, Colombia.</title>
        <authorList>
            <person name="Rubin E."/>
        </authorList>
    </citation>
    <scope>NUCLEOTIDE SEQUENCE [LARGE SCALE GENOMIC DNA]</scope>
    <source>
        <strain evidence="3 4">USBA-857</strain>
    </source>
</reference>
<dbReference type="RefSeq" id="WP_112054164.1">
    <property type="nucleotide sequence ID" value="NZ_QLSX01000003.1"/>
</dbReference>
<feature type="domain" description="Lipid A biosynthesis N-terminal" evidence="2">
    <location>
        <begin position="10"/>
        <end position="81"/>
    </location>
</feature>
<dbReference type="GO" id="GO:0009245">
    <property type="term" value="P:lipid A biosynthetic process"/>
    <property type="evidence" value="ECO:0007669"/>
    <property type="project" value="InterPro"/>
</dbReference>
<dbReference type="InterPro" id="IPR011499">
    <property type="entry name" value="Lipid_A_biosynth_N"/>
</dbReference>
<dbReference type="PIRSF" id="PIRSF028440">
    <property type="entry name" value="UCP_LAB_N"/>
    <property type="match status" value="1"/>
</dbReference>
<dbReference type="Pfam" id="PF07578">
    <property type="entry name" value="LAB_N"/>
    <property type="match status" value="1"/>
</dbReference>
<keyword evidence="1" id="KW-0812">Transmembrane</keyword>
<evidence type="ECO:0000259" key="2">
    <source>
        <dbReference type="SMART" id="SM01259"/>
    </source>
</evidence>
<dbReference type="OrthoDB" id="9793186at2"/>
<dbReference type="InterPro" id="IPR014546">
    <property type="entry name" value="UCP028440_lipidA_biosyn"/>
</dbReference>
<dbReference type="AlphaFoldDB" id="A0A328Y1M7"/>
<organism evidence="3 4">
    <name type="scientific">Onishia taeanensis</name>
    <dbReference type="NCBI Taxonomy" id="284577"/>
    <lineage>
        <taxon>Bacteria</taxon>
        <taxon>Pseudomonadati</taxon>
        <taxon>Pseudomonadota</taxon>
        <taxon>Gammaproteobacteria</taxon>
        <taxon>Oceanospirillales</taxon>
        <taxon>Halomonadaceae</taxon>
        <taxon>Onishia</taxon>
    </lineage>
</organism>
<feature type="transmembrane region" description="Helical" evidence="1">
    <location>
        <begin position="63"/>
        <end position="82"/>
    </location>
</feature>
<sequence>MNTEWLWIGVGFLGQAMFSGRFLVQWLASERAKRSVVPLAFWFFSLAGGVTLLAYAIYRKDPVFIAGQGAGLLIYTRNLMLIRREAKVLSESESESAQS</sequence>
<keyword evidence="1" id="KW-1133">Transmembrane helix</keyword>
<dbReference type="EMBL" id="QLSX01000003">
    <property type="protein sequence ID" value="RAR62978.1"/>
    <property type="molecule type" value="Genomic_DNA"/>
</dbReference>
<gene>
    <name evidence="3" type="ORF">BCL93_103211</name>
</gene>
<accession>A0A328Y1M7</accession>
<keyword evidence="1" id="KW-0472">Membrane</keyword>
<dbReference type="GO" id="GO:0016020">
    <property type="term" value="C:membrane"/>
    <property type="evidence" value="ECO:0007669"/>
    <property type="project" value="GOC"/>
</dbReference>
<protein>
    <submittedName>
        <fullName evidence="3">Lipid-A-disaccharide synthase-like uncharacterized protein</fullName>
    </submittedName>
</protein>
<evidence type="ECO:0000313" key="4">
    <source>
        <dbReference type="Proteomes" id="UP000249700"/>
    </source>
</evidence>
<feature type="transmembrane region" description="Helical" evidence="1">
    <location>
        <begin position="36"/>
        <end position="57"/>
    </location>
</feature>
<comment type="caution">
    <text evidence="3">The sequence shown here is derived from an EMBL/GenBank/DDBJ whole genome shotgun (WGS) entry which is preliminary data.</text>
</comment>